<accession>A0A9P8C7I0</accession>
<evidence type="ECO:0000313" key="2">
    <source>
        <dbReference type="EMBL" id="KAG9236759.1"/>
    </source>
</evidence>
<gene>
    <name evidence="2" type="ORF">BJ875DRAFT_481984</name>
</gene>
<dbReference type="EMBL" id="MU251400">
    <property type="protein sequence ID" value="KAG9236759.1"/>
    <property type="molecule type" value="Genomic_DNA"/>
</dbReference>
<reference evidence="2" key="1">
    <citation type="journal article" date="2021" name="IMA Fungus">
        <title>Genomic characterization of three marine fungi, including Emericellopsis atlantica sp. nov. with signatures of a generalist lifestyle and marine biomass degradation.</title>
        <authorList>
            <person name="Hagestad O.C."/>
            <person name="Hou L."/>
            <person name="Andersen J.H."/>
            <person name="Hansen E.H."/>
            <person name="Altermark B."/>
            <person name="Li C."/>
            <person name="Kuhnert E."/>
            <person name="Cox R.J."/>
            <person name="Crous P.W."/>
            <person name="Spatafora J.W."/>
            <person name="Lail K."/>
            <person name="Amirebrahimi M."/>
            <person name="Lipzen A."/>
            <person name="Pangilinan J."/>
            <person name="Andreopoulos W."/>
            <person name="Hayes R.D."/>
            <person name="Ng V."/>
            <person name="Grigoriev I.V."/>
            <person name="Jackson S.A."/>
            <person name="Sutton T.D.S."/>
            <person name="Dobson A.D.W."/>
            <person name="Rama T."/>
        </authorList>
    </citation>
    <scope>NUCLEOTIDE SEQUENCE</scope>
    <source>
        <strain evidence="2">TRa018bII</strain>
    </source>
</reference>
<keyword evidence="1" id="KW-0732">Signal</keyword>
<sequence length="282" mass="29621">MVRSTELFFSASVIATLVSATSWGSCKEPTITFKSDSGFEATNKDSFSHGATKELAPITDYLCSTVQNQCKAPGDAYKLCQDATAAGKAKTGADAAVAFNDALKGVTATTSSAAPAATKSDRWFDNKITVTNDACDESAIKMPDGKQITFRCHGNVAGKTVPAMLASLKVLTPEGDWFKHYTKKDTHCASYNTQGGCVSFSSKSRPKTSFPKTMSIYVKQGDYDEGEFSYAITDSAKGRYDCIACKLAGAGLGFTGIMAPALAPIYGAAILPVTLSCATAGC</sequence>
<keyword evidence="3" id="KW-1185">Reference proteome</keyword>
<protein>
    <submittedName>
        <fullName evidence="2">Uncharacterized protein</fullName>
    </submittedName>
</protein>
<organism evidence="2 3">
    <name type="scientific">Amylocarpus encephaloides</name>
    <dbReference type="NCBI Taxonomy" id="45428"/>
    <lineage>
        <taxon>Eukaryota</taxon>
        <taxon>Fungi</taxon>
        <taxon>Dikarya</taxon>
        <taxon>Ascomycota</taxon>
        <taxon>Pezizomycotina</taxon>
        <taxon>Leotiomycetes</taxon>
        <taxon>Helotiales</taxon>
        <taxon>Helotiales incertae sedis</taxon>
        <taxon>Amylocarpus</taxon>
    </lineage>
</organism>
<evidence type="ECO:0000256" key="1">
    <source>
        <dbReference type="SAM" id="SignalP"/>
    </source>
</evidence>
<proteinExistence type="predicted"/>
<feature type="chain" id="PRO_5040486608" evidence="1">
    <location>
        <begin position="21"/>
        <end position="282"/>
    </location>
</feature>
<name>A0A9P8C7I0_9HELO</name>
<dbReference type="AlphaFoldDB" id="A0A9P8C7I0"/>
<dbReference type="PROSITE" id="PS51257">
    <property type="entry name" value="PROKAR_LIPOPROTEIN"/>
    <property type="match status" value="1"/>
</dbReference>
<feature type="signal peptide" evidence="1">
    <location>
        <begin position="1"/>
        <end position="20"/>
    </location>
</feature>
<dbReference type="Proteomes" id="UP000824998">
    <property type="component" value="Unassembled WGS sequence"/>
</dbReference>
<dbReference type="OrthoDB" id="2153847at2759"/>
<comment type="caution">
    <text evidence="2">The sequence shown here is derived from an EMBL/GenBank/DDBJ whole genome shotgun (WGS) entry which is preliminary data.</text>
</comment>
<evidence type="ECO:0000313" key="3">
    <source>
        <dbReference type="Proteomes" id="UP000824998"/>
    </source>
</evidence>